<name>A0ABX8DCL4_9GAMM</name>
<feature type="signal peptide" evidence="1">
    <location>
        <begin position="1"/>
        <end position="27"/>
    </location>
</feature>
<evidence type="ECO:0000256" key="1">
    <source>
        <dbReference type="SAM" id="SignalP"/>
    </source>
</evidence>
<dbReference type="Proteomes" id="UP000676428">
    <property type="component" value="Chromosome"/>
</dbReference>
<proteinExistence type="predicted"/>
<evidence type="ECO:0000313" key="3">
    <source>
        <dbReference type="Proteomes" id="UP000676428"/>
    </source>
</evidence>
<organism evidence="2 3">
    <name type="scientific">Shewanella dokdonensis</name>
    <dbReference type="NCBI Taxonomy" id="712036"/>
    <lineage>
        <taxon>Bacteria</taxon>
        <taxon>Pseudomonadati</taxon>
        <taxon>Pseudomonadota</taxon>
        <taxon>Gammaproteobacteria</taxon>
        <taxon>Alteromonadales</taxon>
        <taxon>Shewanellaceae</taxon>
        <taxon>Shewanella</taxon>
    </lineage>
</organism>
<gene>
    <name evidence="2" type="ORF">KHX94_10910</name>
</gene>
<keyword evidence="3" id="KW-1185">Reference proteome</keyword>
<keyword evidence="1" id="KW-0732">Signal</keyword>
<reference evidence="2 3" key="1">
    <citation type="journal article" date="2012" name="Int. J. Syst. Evol. Microbiol.">
        <title>Shewanella dokdonensis sp. nov., isolated from seawater.</title>
        <authorList>
            <person name="Sung H.R."/>
            <person name="Yoon J.H."/>
            <person name="Ghim S.Y."/>
        </authorList>
    </citation>
    <scope>NUCLEOTIDE SEQUENCE [LARGE SCALE GENOMIC DNA]</scope>
    <source>
        <strain evidence="2 3">DSM 23626</strain>
    </source>
</reference>
<dbReference type="RefSeq" id="WP_213680656.1">
    <property type="nucleotide sequence ID" value="NZ_CP074572.1"/>
</dbReference>
<accession>A0ABX8DCL4</accession>
<feature type="chain" id="PRO_5046248317" evidence="1">
    <location>
        <begin position="28"/>
        <end position="149"/>
    </location>
</feature>
<sequence length="149" mass="16148">MFSKIAITAVAVPTLTLLSFFTSPTQAAQVLLSNQLELLDVDGHTNSNILHSVELPKGSHVLVVRYRDLFSGVNADAPSIWVKSQPLFLQVVIASEKITLAPPPLDNEDEANAYLKHPYLTLTPDKGANTKLSLLPMTSVITNLLSAKD</sequence>
<protein>
    <submittedName>
        <fullName evidence="2">DUF2057 family protein</fullName>
    </submittedName>
</protein>
<dbReference type="Pfam" id="PF09829">
    <property type="entry name" value="DUF2057"/>
    <property type="match status" value="1"/>
</dbReference>
<dbReference type="InterPro" id="IPR018635">
    <property type="entry name" value="UPF0319"/>
</dbReference>
<dbReference type="EMBL" id="CP074572">
    <property type="protein sequence ID" value="QVK21996.1"/>
    <property type="molecule type" value="Genomic_DNA"/>
</dbReference>
<evidence type="ECO:0000313" key="2">
    <source>
        <dbReference type="EMBL" id="QVK21996.1"/>
    </source>
</evidence>